<dbReference type="Proteomes" id="UP001469365">
    <property type="component" value="Unassembled WGS sequence"/>
</dbReference>
<keyword evidence="2" id="KW-1185">Reference proteome</keyword>
<proteinExistence type="predicted"/>
<accession>A0ABU9DPR0</accession>
<protein>
    <submittedName>
        <fullName evidence="1">Uncharacterized protein</fullName>
    </submittedName>
</protein>
<evidence type="ECO:0000313" key="2">
    <source>
        <dbReference type="Proteomes" id="UP001469365"/>
    </source>
</evidence>
<gene>
    <name evidence="1" type="ORF">WMW72_19285</name>
</gene>
<sequence length="50" mass="5486">MENNFNEEIVAENPIVTSESLVFTEGVKEFVDIIGDENIDSHGNTSSDAQ</sequence>
<comment type="caution">
    <text evidence="1">The sequence shown here is derived from an EMBL/GenBank/DDBJ whole genome shotgun (WGS) entry which is preliminary data.</text>
</comment>
<dbReference type="RefSeq" id="WP_341417184.1">
    <property type="nucleotide sequence ID" value="NZ_JBBPCC010000013.1"/>
</dbReference>
<dbReference type="EMBL" id="JBBPCC010000013">
    <property type="protein sequence ID" value="MEK8130053.1"/>
    <property type="molecule type" value="Genomic_DNA"/>
</dbReference>
<name>A0ABU9DPR0_9BACL</name>
<reference evidence="1 2" key="1">
    <citation type="submission" date="2024-04" db="EMBL/GenBank/DDBJ databases">
        <title>draft genome sequnece of Paenibacillus filicis.</title>
        <authorList>
            <person name="Kim D.-U."/>
        </authorList>
    </citation>
    <scope>NUCLEOTIDE SEQUENCE [LARGE SCALE GENOMIC DNA]</scope>
    <source>
        <strain evidence="1 2">KACC14197</strain>
    </source>
</reference>
<organism evidence="1 2">
    <name type="scientific">Paenibacillus filicis</name>
    <dbReference type="NCBI Taxonomy" id="669464"/>
    <lineage>
        <taxon>Bacteria</taxon>
        <taxon>Bacillati</taxon>
        <taxon>Bacillota</taxon>
        <taxon>Bacilli</taxon>
        <taxon>Bacillales</taxon>
        <taxon>Paenibacillaceae</taxon>
        <taxon>Paenibacillus</taxon>
    </lineage>
</organism>
<evidence type="ECO:0000313" key="1">
    <source>
        <dbReference type="EMBL" id="MEK8130053.1"/>
    </source>
</evidence>